<dbReference type="Proteomes" id="UP000764110">
    <property type="component" value="Unassembled WGS sequence"/>
</dbReference>
<evidence type="ECO:0000313" key="1">
    <source>
        <dbReference type="EMBL" id="KAH0592584.1"/>
    </source>
</evidence>
<keyword evidence="2" id="KW-1185">Reference proteome</keyword>
<evidence type="ECO:0008006" key="3">
    <source>
        <dbReference type="Google" id="ProtNLM"/>
    </source>
</evidence>
<dbReference type="EMBL" id="JACEFI010000029">
    <property type="protein sequence ID" value="KAH0592584.1"/>
    <property type="molecule type" value="Genomic_DNA"/>
</dbReference>
<accession>A0A9P8M447</accession>
<gene>
    <name evidence="1" type="ORF">MHUMG1_09735</name>
</gene>
<name>A0A9P8M447_9HYPO</name>
<protein>
    <recommendedName>
        <fullName evidence="3">P-loop containing nucleoside triphosphate hydrolase protein</fullName>
    </recommendedName>
</protein>
<organism evidence="1 2">
    <name type="scientific">Metarhizium humberi</name>
    <dbReference type="NCBI Taxonomy" id="2596975"/>
    <lineage>
        <taxon>Eukaryota</taxon>
        <taxon>Fungi</taxon>
        <taxon>Dikarya</taxon>
        <taxon>Ascomycota</taxon>
        <taxon>Pezizomycotina</taxon>
        <taxon>Sordariomycetes</taxon>
        <taxon>Hypocreomycetidae</taxon>
        <taxon>Hypocreales</taxon>
        <taxon>Clavicipitaceae</taxon>
        <taxon>Metarhizium</taxon>
    </lineage>
</organism>
<proteinExistence type="predicted"/>
<reference evidence="1 2" key="1">
    <citation type="submission" date="2020-07" db="EMBL/GenBank/DDBJ databases">
        <title>Metarhizium humberi genome.</title>
        <authorList>
            <person name="Lysoe E."/>
        </authorList>
    </citation>
    <scope>NUCLEOTIDE SEQUENCE [LARGE SCALE GENOMIC DNA]</scope>
    <source>
        <strain evidence="1 2">ESALQ1638</strain>
    </source>
</reference>
<comment type="caution">
    <text evidence="1">The sequence shown here is derived from an EMBL/GenBank/DDBJ whole genome shotgun (WGS) entry which is preliminary data.</text>
</comment>
<evidence type="ECO:0000313" key="2">
    <source>
        <dbReference type="Proteomes" id="UP000764110"/>
    </source>
</evidence>
<sequence length="253" mass="28027">MSSPTPSSGASITNRQDLYAPSPSDILNQRIYICTNTIVENVGSITKPPHIHLSSSPAPDSKHKQSRLIAPIPLPQPLTMASQNAASSSWKACVVLSGFAGIEKTYLAKHPELAPGYEILDLDSSGFSKDPNGNDRPDFPDNYSEEVWESLALNKIILVSAHQKLRDKFVEDNLVFALVYPPRDAKDQWIARLKSRGSSDALVNLIQNNWDAMIDSCEKQTQCRKFPLKEGENLSDIIEKLAQEMSGPRKRNL</sequence>
<dbReference type="AlphaFoldDB" id="A0A9P8M447"/>